<dbReference type="EMBL" id="CP005957">
    <property type="protein sequence ID" value="AGL61818.1"/>
    <property type="molecule type" value="Genomic_DNA"/>
</dbReference>
<dbReference type="CDD" id="cd04301">
    <property type="entry name" value="NAT_SF"/>
    <property type="match status" value="1"/>
</dbReference>
<evidence type="ECO:0000256" key="1">
    <source>
        <dbReference type="ARBA" id="ARBA00022679"/>
    </source>
</evidence>
<keyword evidence="1" id="KW-0808">Transferase</keyword>
<dbReference type="AlphaFoldDB" id="R4PJZ6"/>
<dbReference type="PANTHER" id="PTHR43877">
    <property type="entry name" value="AMINOALKYLPHOSPHONATE N-ACETYLTRANSFERASE-RELATED-RELATED"/>
    <property type="match status" value="1"/>
</dbReference>
<reference evidence="4 5" key="1">
    <citation type="journal article" date="2013" name="Nat. Biotechnol.">
        <title>Genome sequences of rare, uncultured bacteria obtained by differential coverage binning of multiple metagenomes.</title>
        <authorList>
            <person name="Albertsen M."/>
            <person name="Hugenholtz P."/>
            <person name="Skarshewski A."/>
            <person name="Nielsen K.L."/>
            <person name="Tyson G.W."/>
            <person name="Nielsen P.H."/>
        </authorList>
    </citation>
    <scope>NUCLEOTIDE SEQUENCE [LARGE SCALE GENOMIC DNA]</scope>
    <source>
        <strain evidence="4">TM71</strain>
    </source>
</reference>
<evidence type="ECO:0000313" key="5">
    <source>
        <dbReference type="Proteomes" id="UP000013893"/>
    </source>
</evidence>
<dbReference type="STRING" id="1332188.L336_0107"/>
<accession>R4PJZ6</accession>
<evidence type="ECO:0000313" key="4">
    <source>
        <dbReference type="EMBL" id="AGL61818.1"/>
    </source>
</evidence>
<evidence type="ECO:0000259" key="3">
    <source>
        <dbReference type="PROSITE" id="PS51186"/>
    </source>
</evidence>
<dbReference type="InterPro" id="IPR016181">
    <property type="entry name" value="Acyl_CoA_acyltransferase"/>
</dbReference>
<dbReference type="Gene3D" id="3.40.630.30">
    <property type="match status" value="1"/>
</dbReference>
<keyword evidence="2" id="KW-0012">Acyltransferase</keyword>
<dbReference type="Proteomes" id="UP000013893">
    <property type="component" value="Chromosome"/>
</dbReference>
<gene>
    <name evidence="4" type="ORF">L336_0107</name>
</gene>
<keyword evidence="5" id="KW-1185">Reference proteome</keyword>
<dbReference type="SUPFAM" id="SSF55729">
    <property type="entry name" value="Acyl-CoA N-acyltransferases (Nat)"/>
    <property type="match status" value="1"/>
</dbReference>
<dbReference type="GO" id="GO:0016747">
    <property type="term" value="F:acyltransferase activity, transferring groups other than amino-acyl groups"/>
    <property type="evidence" value="ECO:0007669"/>
    <property type="project" value="InterPro"/>
</dbReference>
<organism evidence="4 5">
    <name type="scientific">Candidatus Saccharimonas aalborgensis</name>
    <dbReference type="NCBI Taxonomy" id="1332188"/>
    <lineage>
        <taxon>Bacteria</taxon>
        <taxon>Candidatus Saccharimonadota</taxon>
        <taxon>Candidatus Saccharimonadia</taxon>
        <taxon>Candidatus Saccharimonadales</taxon>
        <taxon>Candidatus Saccharimonadaceae</taxon>
        <taxon>Candidatus Saccharimonas</taxon>
    </lineage>
</organism>
<feature type="domain" description="N-acetyltransferase" evidence="3">
    <location>
        <begin position="4"/>
        <end position="157"/>
    </location>
</feature>
<dbReference type="InterPro" id="IPR050832">
    <property type="entry name" value="Bact_Acetyltransf"/>
</dbReference>
<proteinExistence type="predicted"/>
<protein>
    <recommendedName>
        <fullName evidence="3">N-acetyltransferase domain-containing protein</fullName>
    </recommendedName>
</protein>
<dbReference type="HOGENOM" id="CLU_1674716_0_0_0"/>
<dbReference type="Pfam" id="PF00583">
    <property type="entry name" value="Acetyltransf_1"/>
    <property type="match status" value="1"/>
</dbReference>
<evidence type="ECO:0000256" key="2">
    <source>
        <dbReference type="ARBA" id="ARBA00023315"/>
    </source>
</evidence>
<dbReference type="InterPro" id="IPR000182">
    <property type="entry name" value="GNAT_dom"/>
</dbReference>
<name>R4PJZ6_9BACT</name>
<dbReference type="PROSITE" id="PS51186">
    <property type="entry name" value="GNAT"/>
    <property type="match status" value="1"/>
</dbReference>
<sequence length="157" mass="17485">MRALEIRPIVVPRSLLPSSGDFHFIREGLRVYDAIHGVPRPGLPSLRHANEILRHFRHGNAAVAGIMGQRVVGLANYYTGGRGQSEAWLHGLAVDPDVRRQHVGTHMLGFILDHMKSSGASICKLESLPEAVGFYEANGFREHDETDDVNRLMTYSF</sequence>
<dbReference type="KEGG" id="saal:L336_0107"/>